<keyword evidence="2" id="KW-0186">Copper</keyword>
<evidence type="ECO:0000259" key="6">
    <source>
        <dbReference type="PROSITE" id="PS51485"/>
    </source>
</evidence>
<evidence type="ECO:0000256" key="1">
    <source>
        <dbReference type="ARBA" id="ARBA00022723"/>
    </source>
</evidence>
<dbReference type="InterPro" id="IPR008972">
    <property type="entry name" value="Cupredoxin"/>
</dbReference>
<feature type="signal peptide" evidence="5">
    <location>
        <begin position="1"/>
        <end position="24"/>
    </location>
</feature>
<dbReference type="GO" id="GO:0009055">
    <property type="term" value="F:electron transfer activity"/>
    <property type="evidence" value="ECO:0007669"/>
    <property type="project" value="InterPro"/>
</dbReference>
<reference evidence="7" key="1">
    <citation type="journal article" date="2023" name="Nat. Commun.">
        <title>Diploid and tetraploid genomes of Acorus and the evolution of monocots.</title>
        <authorList>
            <person name="Ma L."/>
            <person name="Liu K.W."/>
            <person name="Li Z."/>
            <person name="Hsiao Y.Y."/>
            <person name="Qi Y."/>
            <person name="Fu T."/>
            <person name="Tang G.D."/>
            <person name="Zhang D."/>
            <person name="Sun W.H."/>
            <person name="Liu D.K."/>
            <person name="Li Y."/>
            <person name="Chen G.Z."/>
            <person name="Liu X.D."/>
            <person name="Liao X.Y."/>
            <person name="Jiang Y.T."/>
            <person name="Yu X."/>
            <person name="Hao Y."/>
            <person name="Huang J."/>
            <person name="Zhao X.W."/>
            <person name="Ke S."/>
            <person name="Chen Y.Y."/>
            <person name="Wu W.L."/>
            <person name="Hsu J.L."/>
            <person name="Lin Y.F."/>
            <person name="Huang M.D."/>
            <person name="Li C.Y."/>
            <person name="Huang L."/>
            <person name="Wang Z.W."/>
            <person name="Zhao X."/>
            <person name="Zhong W.Y."/>
            <person name="Peng D.H."/>
            <person name="Ahmad S."/>
            <person name="Lan S."/>
            <person name="Zhang J.S."/>
            <person name="Tsai W.C."/>
            <person name="Van de Peer Y."/>
            <person name="Liu Z.J."/>
        </authorList>
    </citation>
    <scope>NUCLEOTIDE SEQUENCE</scope>
    <source>
        <strain evidence="7">CP</strain>
    </source>
</reference>
<organism evidence="7 8">
    <name type="scientific">Acorus calamus</name>
    <name type="common">Sweet flag</name>
    <dbReference type="NCBI Taxonomy" id="4465"/>
    <lineage>
        <taxon>Eukaryota</taxon>
        <taxon>Viridiplantae</taxon>
        <taxon>Streptophyta</taxon>
        <taxon>Embryophyta</taxon>
        <taxon>Tracheophyta</taxon>
        <taxon>Spermatophyta</taxon>
        <taxon>Magnoliopsida</taxon>
        <taxon>Liliopsida</taxon>
        <taxon>Acoraceae</taxon>
        <taxon>Acorus</taxon>
    </lineage>
</organism>
<accession>A0AAV9CFB8</accession>
<dbReference type="AlphaFoldDB" id="A0AAV9CFB8"/>
<protein>
    <submittedName>
        <fullName evidence="7">Lamin-like protein</fullName>
    </submittedName>
</protein>
<dbReference type="EMBL" id="JAUJYO010000020">
    <property type="protein sequence ID" value="KAK1286762.1"/>
    <property type="molecule type" value="Genomic_DNA"/>
</dbReference>
<dbReference type="GO" id="GO:0005886">
    <property type="term" value="C:plasma membrane"/>
    <property type="evidence" value="ECO:0007669"/>
    <property type="project" value="TreeGrafter"/>
</dbReference>
<dbReference type="Pfam" id="PF02298">
    <property type="entry name" value="Cu_bind_like"/>
    <property type="match status" value="1"/>
</dbReference>
<evidence type="ECO:0000256" key="5">
    <source>
        <dbReference type="SAM" id="SignalP"/>
    </source>
</evidence>
<dbReference type="InterPro" id="IPR028871">
    <property type="entry name" value="BlueCu_1_BS"/>
</dbReference>
<evidence type="ECO:0000313" key="7">
    <source>
        <dbReference type="EMBL" id="KAK1286762.1"/>
    </source>
</evidence>
<evidence type="ECO:0000256" key="3">
    <source>
        <dbReference type="ARBA" id="ARBA00023157"/>
    </source>
</evidence>
<keyword evidence="8" id="KW-1185">Reference proteome</keyword>
<evidence type="ECO:0000256" key="4">
    <source>
        <dbReference type="ARBA" id="ARBA00023180"/>
    </source>
</evidence>
<dbReference type="PANTHER" id="PTHR33021">
    <property type="entry name" value="BLUE COPPER PROTEIN"/>
    <property type="match status" value="1"/>
</dbReference>
<dbReference type="PROSITE" id="PS00196">
    <property type="entry name" value="COPPER_BLUE"/>
    <property type="match status" value="1"/>
</dbReference>
<dbReference type="FunFam" id="2.60.40.420:FF:000034">
    <property type="entry name" value="Cupredoxin superfamily protein"/>
    <property type="match status" value="1"/>
</dbReference>
<keyword evidence="5" id="KW-0732">Signal</keyword>
<sequence length="180" mass="19497">MGARIDRALWFLAMMGCAMKASVASMDHIVGASTGWKIPPNLTFYQEWAQRRNFVVGDKLVFLYTTGVHNVLEVNKEDFDRCGDKKVIDMFYKGPTILPLTTPGNHYYYCGVGTHCESGQKIAINVSATAPLVLLAEGPAADSPAADANASTKSSANPVRRSRLAGAATTAMSALVWMFM</sequence>
<name>A0AAV9CFB8_ACOCL</name>
<reference evidence="7" key="2">
    <citation type="submission" date="2023-06" db="EMBL/GenBank/DDBJ databases">
        <authorList>
            <person name="Ma L."/>
            <person name="Liu K.-W."/>
            <person name="Li Z."/>
            <person name="Hsiao Y.-Y."/>
            <person name="Qi Y."/>
            <person name="Fu T."/>
            <person name="Tang G."/>
            <person name="Zhang D."/>
            <person name="Sun W.-H."/>
            <person name="Liu D.-K."/>
            <person name="Li Y."/>
            <person name="Chen G.-Z."/>
            <person name="Liu X.-D."/>
            <person name="Liao X.-Y."/>
            <person name="Jiang Y.-T."/>
            <person name="Yu X."/>
            <person name="Hao Y."/>
            <person name="Huang J."/>
            <person name="Zhao X.-W."/>
            <person name="Ke S."/>
            <person name="Chen Y.-Y."/>
            <person name="Wu W.-L."/>
            <person name="Hsu J.-L."/>
            <person name="Lin Y.-F."/>
            <person name="Huang M.-D."/>
            <person name="Li C.-Y."/>
            <person name="Huang L."/>
            <person name="Wang Z.-W."/>
            <person name="Zhao X."/>
            <person name="Zhong W.-Y."/>
            <person name="Peng D.-H."/>
            <person name="Ahmad S."/>
            <person name="Lan S."/>
            <person name="Zhang J.-S."/>
            <person name="Tsai W.-C."/>
            <person name="Van De Peer Y."/>
            <person name="Liu Z.-J."/>
        </authorList>
    </citation>
    <scope>NUCLEOTIDE SEQUENCE</scope>
    <source>
        <strain evidence="7">CP</strain>
        <tissue evidence="7">Leaves</tissue>
    </source>
</reference>
<keyword evidence="4" id="KW-0325">Glycoprotein</keyword>
<dbReference type="InterPro" id="IPR003245">
    <property type="entry name" value="Phytocyanin_dom"/>
</dbReference>
<keyword evidence="3" id="KW-1015">Disulfide bond</keyword>
<dbReference type="GO" id="GO:0046872">
    <property type="term" value="F:metal ion binding"/>
    <property type="evidence" value="ECO:0007669"/>
    <property type="project" value="UniProtKB-KW"/>
</dbReference>
<dbReference type="Proteomes" id="UP001180020">
    <property type="component" value="Unassembled WGS sequence"/>
</dbReference>
<dbReference type="PANTHER" id="PTHR33021:SF264">
    <property type="entry name" value="OS05G0570900 PROTEIN"/>
    <property type="match status" value="1"/>
</dbReference>
<dbReference type="CDD" id="cd13920">
    <property type="entry name" value="Stellacyanin"/>
    <property type="match status" value="1"/>
</dbReference>
<dbReference type="SUPFAM" id="SSF49503">
    <property type="entry name" value="Cupredoxins"/>
    <property type="match status" value="1"/>
</dbReference>
<comment type="caution">
    <text evidence="7">The sequence shown here is derived from an EMBL/GenBank/DDBJ whole genome shotgun (WGS) entry which is preliminary data.</text>
</comment>
<gene>
    <name evidence="7" type="ORF">QJS10_CPB20g02070</name>
</gene>
<feature type="domain" description="Phytocyanin" evidence="6">
    <location>
        <begin position="26"/>
        <end position="128"/>
    </location>
</feature>
<dbReference type="InterPro" id="IPR039391">
    <property type="entry name" value="Phytocyanin-like"/>
</dbReference>
<dbReference type="PROSITE" id="PS51485">
    <property type="entry name" value="PHYTOCYANIN"/>
    <property type="match status" value="1"/>
</dbReference>
<evidence type="ECO:0000313" key="8">
    <source>
        <dbReference type="Proteomes" id="UP001180020"/>
    </source>
</evidence>
<dbReference type="Gene3D" id="2.60.40.420">
    <property type="entry name" value="Cupredoxins - blue copper proteins"/>
    <property type="match status" value="1"/>
</dbReference>
<proteinExistence type="predicted"/>
<evidence type="ECO:0000256" key="2">
    <source>
        <dbReference type="ARBA" id="ARBA00023008"/>
    </source>
</evidence>
<keyword evidence="1" id="KW-0479">Metal-binding</keyword>
<feature type="chain" id="PRO_5043642317" evidence="5">
    <location>
        <begin position="25"/>
        <end position="180"/>
    </location>
</feature>